<gene>
    <name evidence="2" type="ORF">D9758_011148</name>
</gene>
<dbReference type="EMBL" id="JAACJM010000150">
    <property type="protein sequence ID" value="KAF5343036.1"/>
    <property type="molecule type" value="Genomic_DNA"/>
</dbReference>
<dbReference type="Proteomes" id="UP000559256">
    <property type="component" value="Unassembled WGS sequence"/>
</dbReference>
<protein>
    <recommendedName>
        <fullName evidence="1">HAT C-terminal dimerisation domain-containing protein</fullName>
    </recommendedName>
</protein>
<dbReference type="SUPFAM" id="SSF53098">
    <property type="entry name" value="Ribonuclease H-like"/>
    <property type="match status" value="1"/>
</dbReference>
<evidence type="ECO:0000313" key="2">
    <source>
        <dbReference type="EMBL" id="KAF5343036.1"/>
    </source>
</evidence>
<name>A0A8H5CLC3_9AGAR</name>
<keyword evidence="3" id="KW-1185">Reference proteome</keyword>
<dbReference type="PANTHER" id="PTHR23272">
    <property type="entry name" value="BED FINGER-RELATED"/>
    <property type="match status" value="1"/>
</dbReference>
<dbReference type="Pfam" id="PF05699">
    <property type="entry name" value="Dimer_Tnp_hAT"/>
    <property type="match status" value="1"/>
</dbReference>
<feature type="domain" description="HAT C-terminal dimerisation" evidence="1">
    <location>
        <begin position="21"/>
        <end position="103"/>
    </location>
</feature>
<dbReference type="PANTHER" id="PTHR23272:SF104">
    <property type="entry name" value="HAT FAMILY DIMERISATION DOMAIN CONTAINING PROTEIN, EXPRESSED"/>
    <property type="match status" value="1"/>
</dbReference>
<dbReference type="GO" id="GO:0046983">
    <property type="term" value="F:protein dimerization activity"/>
    <property type="evidence" value="ECO:0007669"/>
    <property type="project" value="InterPro"/>
</dbReference>
<evidence type="ECO:0000313" key="3">
    <source>
        <dbReference type="Proteomes" id="UP000559256"/>
    </source>
</evidence>
<dbReference type="InterPro" id="IPR012337">
    <property type="entry name" value="RNaseH-like_sf"/>
</dbReference>
<dbReference type="OrthoDB" id="3270175at2759"/>
<comment type="caution">
    <text evidence="2">The sequence shown here is derived from an EMBL/GenBank/DDBJ whole genome shotgun (WGS) entry which is preliminary data.</text>
</comment>
<sequence>MAAIQDRLPMDAAINSDPRTELHRYLESPLEPQPQGEDSKVNELDVIWWWGDTYPTLSCMAWDYLAIQGSGTLSERAFSSAGLTDHKSHNRLKPEMFAAIQTLKVAYRNGHISAHQQASEHVKDLQKALEEYYFGEDEDSCSTPPLSRIHWQPLEMDEKPT</sequence>
<organism evidence="2 3">
    <name type="scientific">Tetrapyrgos nigripes</name>
    <dbReference type="NCBI Taxonomy" id="182062"/>
    <lineage>
        <taxon>Eukaryota</taxon>
        <taxon>Fungi</taxon>
        <taxon>Dikarya</taxon>
        <taxon>Basidiomycota</taxon>
        <taxon>Agaricomycotina</taxon>
        <taxon>Agaricomycetes</taxon>
        <taxon>Agaricomycetidae</taxon>
        <taxon>Agaricales</taxon>
        <taxon>Marasmiineae</taxon>
        <taxon>Marasmiaceae</taxon>
        <taxon>Tetrapyrgos</taxon>
    </lineage>
</organism>
<dbReference type="InterPro" id="IPR008906">
    <property type="entry name" value="HATC_C_dom"/>
</dbReference>
<reference evidence="2 3" key="1">
    <citation type="journal article" date="2020" name="ISME J.">
        <title>Uncovering the hidden diversity of litter-decomposition mechanisms in mushroom-forming fungi.</title>
        <authorList>
            <person name="Floudas D."/>
            <person name="Bentzer J."/>
            <person name="Ahren D."/>
            <person name="Johansson T."/>
            <person name="Persson P."/>
            <person name="Tunlid A."/>
        </authorList>
    </citation>
    <scope>NUCLEOTIDE SEQUENCE [LARGE SCALE GENOMIC DNA]</scope>
    <source>
        <strain evidence="2 3">CBS 291.85</strain>
    </source>
</reference>
<proteinExistence type="predicted"/>
<accession>A0A8H5CLC3</accession>
<evidence type="ECO:0000259" key="1">
    <source>
        <dbReference type="Pfam" id="PF05699"/>
    </source>
</evidence>
<dbReference type="AlphaFoldDB" id="A0A8H5CLC3"/>